<dbReference type="AlphaFoldDB" id="A0A9W8G955"/>
<proteinExistence type="predicted"/>
<dbReference type="GO" id="GO:0005737">
    <property type="term" value="C:cytoplasm"/>
    <property type="evidence" value="ECO:0007669"/>
    <property type="project" value="TreeGrafter"/>
</dbReference>
<feature type="domain" description="Rho-GAP" evidence="8">
    <location>
        <begin position="947"/>
        <end position="1155"/>
    </location>
</feature>
<dbReference type="Pfam" id="PF00412">
    <property type="entry name" value="LIM"/>
    <property type="match status" value="2"/>
</dbReference>
<feature type="region of interest" description="Disordered" evidence="6">
    <location>
        <begin position="1195"/>
        <end position="1214"/>
    </location>
</feature>
<keyword evidence="2 5" id="KW-0479">Metal-binding</keyword>
<evidence type="ECO:0000259" key="7">
    <source>
        <dbReference type="PROSITE" id="PS50023"/>
    </source>
</evidence>
<evidence type="ECO:0000313" key="9">
    <source>
        <dbReference type="EMBL" id="KAJ2678540.1"/>
    </source>
</evidence>
<feature type="compositionally biased region" description="Gly residues" evidence="6">
    <location>
        <begin position="923"/>
        <end position="935"/>
    </location>
</feature>
<dbReference type="InterPro" id="IPR001781">
    <property type="entry name" value="Znf_LIM"/>
</dbReference>
<evidence type="ECO:0000256" key="1">
    <source>
        <dbReference type="ARBA" id="ARBA00022468"/>
    </source>
</evidence>
<comment type="caution">
    <text evidence="9">The sequence shown here is derived from an EMBL/GenBank/DDBJ whole genome shotgun (WGS) entry which is preliminary data.</text>
</comment>
<dbReference type="PROSITE" id="PS50023">
    <property type="entry name" value="LIM_DOMAIN_2"/>
    <property type="match status" value="2"/>
</dbReference>
<keyword evidence="3 5" id="KW-0862">Zinc</keyword>
<evidence type="ECO:0000256" key="4">
    <source>
        <dbReference type="ARBA" id="ARBA00023038"/>
    </source>
</evidence>
<dbReference type="InterPro" id="IPR000198">
    <property type="entry name" value="RhoGAP_dom"/>
</dbReference>
<dbReference type="PANTHER" id="PTHR23176">
    <property type="entry name" value="RHO/RAC/CDC GTPASE-ACTIVATING PROTEIN"/>
    <property type="match status" value="1"/>
</dbReference>
<evidence type="ECO:0000256" key="2">
    <source>
        <dbReference type="ARBA" id="ARBA00022723"/>
    </source>
</evidence>
<dbReference type="PANTHER" id="PTHR23176:SF129">
    <property type="entry name" value="RHO GTPASE ACTIVATING PROTEIN AT 16F, ISOFORM E-RELATED"/>
    <property type="match status" value="1"/>
</dbReference>
<protein>
    <submittedName>
        <fullName evidence="9">Rho-type GTPase activating protein Rga1</fullName>
    </submittedName>
</protein>
<name>A0A9W8G955_9FUNG</name>
<evidence type="ECO:0000259" key="8">
    <source>
        <dbReference type="PROSITE" id="PS50238"/>
    </source>
</evidence>
<gene>
    <name evidence="9" type="primary">rga1</name>
    <name evidence="9" type="ORF">GGI25_002334</name>
</gene>
<feature type="compositionally biased region" description="Polar residues" evidence="6">
    <location>
        <begin position="642"/>
        <end position="656"/>
    </location>
</feature>
<feature type="region of interest" description="Disordered" evidence="6">
    <location>
        <begin position="757"/>
        <end position="794"/>
    </location>
</feature>
<dbReference type="CDD" id="cd09392">
    <property type="entry name" value="LIM2_Lrg1p_like"/>
    <property type="match status" value="1"/>
</dbReference>
<feature type="domain" description="LIM zinc-binding" evidence="7">
    <location>
        <begin position="155"/>
        <end position="215"/>
    </location>
</feature>
<organism evidence="9 10">
    <name type="scientific">Coemansia spiralis</name>
    <dbReference type="NCBI Taxonomy" id="417178"/>
    <lineage>
        <taxon>Eukaryota</taxon>
        <taxon>Fungi</taxon>
        <taxon>Fungi incertae sedis</taxon>
        <taxon>Zoopagomycota</taxon>
        <taxon>Kickxellomycotina</taxon>
        <taxon>Kickxellomycetes</taxon>
        <taxon>Kickxellales</taxon>
        <taxon>Kickxellaceae</taxon>
        <taxon>Coemansia</taxon>
    </lineage>
</organism>
<dbReference type="GO" id="GO:0007165">
    <property type="term" value="P:signal transduction"/>
    <property type="evidence" value="ECO:0007669"/>
    <property type="project" value="InterPro"/>
</dbReference>
<dbReference type="FunFam" id="2.10.110.10:FF:000009">
    <property type="entry name" value="Paxillin isoform 1"/>
    <property type="match status" value="1"/>
</dbReference>
<feature type="region of interest" description="Disordered" evidence="6">
    <location>
        <begin position="918"/>
        <end position="939"/>
    </location>
</feature>
<feature type="region of interest" description="Disordered" evidence="6">
    <location>
        <begin position="632"/>
        <end position="656"/>
    </location>
</feature>
<dbReference type="GO" id="GO:0046872">
    <property type="term" value="F:metal ion binding"/>
    <property type="evidence" value="ECO:0007669"/>
    <property type="project" value="UniProtKB-KW"/>
</dbReference>
<dbReference type="Gene3D" id="2.10.110.10">
    <property type="entry name" value="Cysteine Rich Protein"/>
    <property type="match status" value="3"/>
</dbReference>
<evidence type="ECO:0000256" key="5">
    <source>
        <dbReference type="PROSITE-ProRule" id="PRU00125"/>
    </source>
</evidence>
<evidence type="ECO:0000256" key="3">
    <source>
        <dbReference type="ARBA" id="ARBA00022833"/>
    </source>
</evidence>
<feature type="region of interest" description="Disordered" evidence="6">
    <location>
        <begin position="1"/>
        <end position="49"/>
    </location>
</feature>
<keyword evidence="4 5" id="KW-0440">LIM domain</keyword>
<dbReference type="SUPFAM" id="SSF57716">
    <property type="entry name" value="Glucocorticoid receptor-like (DNA-binding domain)"/>
    <property type="match status" value="2"/>
</dbReference>
<dbReference type="SMART" id="SM00132">
    <property type="entry name" value="LIM"/>
    <property type="match status" value="3"/>
</dbReference>
<keyword evidence="1" id="KW-0343">GTPase activation</keyword>
<dbReference type="EMBL" id="JANBTW010000020">
    <property type="protein sequence ID" value="KAJ2678540.1"/>
    <property type="molecule type" value="Genomic_DNA"/>
</dbReference>
<dbReference type="PROSITE" id="PS00478">
    <property type="entry name" value="LIM_DOMAIN_1"/>
    <property type="match status" value="2"/>
</dbReference>
<evidence type="ECO:0000256" key="6">
    <source>
        <dbReference type="SAM" id="MobiDB-lite"/>
    </source>
</evidence>
<dbReference type="SUPFAM" id="SSF48350">
    <property type="entry name" value="GTPase activation domain, GAP"/>
    <property type="match status" value="1"/>
</dbReference>
<feature type="domain" description="LIM zinc-binding" evidence="7">
    <location>
        <begin position="451"/>
        <end position="516"/>
    </location>
</feature>
<dbReference type="Pfam" id="PF00620">
    <property type="entry name" value="RhoGAP"/>
    <property type="match status" value="1"/>
</dbReference>
<dbReference type="Gene3D" id="1.10.555.10">
    <property type="entry name" value="Rho GTPase activation protein"/>
    <property type="match status" value="1"/>
</dbReference>
<accession>A0A9W8G955</accession>
<dbReference type="SMART" id="SM00324">
    <property type="entry name" value="RhoGAP"/>
    <property type="match status" value="1"/>
</dbReference>
<dbReference type="Proteomes" id="UP001151518">
    <property type="component" value="Unassembled WGS sequence"/>
</dbReference>
<evidence type="ECO:0000313" key="10">
    <source>
        <dbReference type="Proteomes" id="UP001151518"/>
    </source>
</evidence>
<dbReference type="InterPro" id="IPR008936">
    <property type="entry name" value="Rho_GTPase_activation_prot"/>
</dbReference>
<dbReference type="OrthoDB" id="20689at2759"/>
<dbReference type="InterPro" id="IPR050729">
    <property type="entry name" value="Rho-GAP"/>
</dbReference>
<dbReference type="PROSITE" id="PS50238">
    <property type="entry name" value="RHOGAP"/>
    <property type="match status" value="1"/>
</dbReference>
<reference evidence="9" key="1">
    <citation type="submission" date="2022-07" db="EMBL/GenBank/DDBJ databases">
        <title>Phylogenomic reconstructions and comparative analyses of Kickxellomycotina fungi.</title>
        <authorList>
            <person name="Reynolds N.K."/>
            <person name="Stajich J.E."/>
            <person name="Barry K."/>
            <person name="Grigoriev I.V."/>
            <person name="Crous P."/>
            <person name="Smith M.E."/>
        </authorList>
    </citation>
    <scope>NUCLEOTIDE SEQUENCE</scope>
    <source>
        <strain evidence="9">NRRL 3115</strain>
    </source>
</reference>
<sequence>MADTDKQATENAASAGPESSLRAPAHVQSSGAGSGLAQDLAAGTSASRPTANNATTIAIAAQSSNTNMGSSNAEQQYKGGATSAIVSVQPTVCIRCNKPIGDQWVPFFDSACHPQCFCCEVCGENVEENYCVLDDPDTRQQHLLCEKHYFERTNMICAKCKEPLDSTYVHAMGRKYHPDHFTCTACPTVFGPEGTYYEHDGEAYCLYHYTYLVAKKCAGCQQPIMKLFLQMNHRGVEEHWHPECYMIYKFWNVRICPSMYAGGRGRVNKQLLKPQNAVSEQQIYQIWTVLSSFEESTAACISDMLLQVSGGHYLEGLRQAERFIMHVDVLFASIDDLEDELSHFDDSTGLQHTREPKLLCKKIVSFFSVLSHTQSNESNGLTQELLSLVTSLAHYLKVLTRVALKGALKAQTEYKCPSSIKALLSKLTETSDRQKWALFRLSYQETDVASDLCIACHGAVETECIEHMRKRKRWHLYCFVCSSCNSEIQHVYPQSAYDETTGTLHCPACAKDHNIQPGGFKFVSQLEQYSFLMRVALKRLYGLLKMKNAVENPGMARYKKAGDSNNAKTIPGGMVEGLKQITLPQPGIDQDAASAAETPTSAGDADNRAFDAALARLDKLDLQNSALDYKGTRLDRFGPSSDLANNKQQQLTGEQSDLQKQQNLGYASGSNTTLMPSNATHFTKQLSATGELDSTNSPANSEMMNAVTKAAVKAAKNEGDLVQVLNAHTEQSPPQVLADRRKPRVAHTPVHTMKARMENRGRASGEDSPSPTGIYSPAFPQLPPLRRAGQTGGPQVLIGQNGAQMQHSLSGKPTKLRRLSDEAEGARAAAAMVAATTSNEAETASKVKTMLSRPHTMRFISDLNTAELFCAKHVAVSRLAALLGGQSEFSQADLVALIGAQKKTSAAGMWSRLKTNLMKKDGNTGGGASGGGGSGGKDRMRNATFGVPLETLVERQGVETELGAHGKQKLHVPQFFEQMITTLSSMDLAVEGIFRKNGNIRRLREVTDAVDKDYSRVDLKKDAPVQIAALLKKFLRELPDPLIPFRMRRLFLAIAGVQAQRDRMEAFRYAVILMPQANRDMLNVLMTFLTWVATFSHVDEQTGSKMDVLNLATVITPNILYADVKEPTRGDRDDTFSFEACNVIQQFMEAGEHLWMLSDMVIAFLRDNASEFAEGTSELNTKELLRRCERQIQEQGLSDSNGVAPQLPVEAAES</sequence>
<dbReference type="GO" id="GO:0005096">
    <property type="term" value="F:GTPase activator activity"/>
    <property type="evidence" value="ECO:0007669"/>
    <property type="project" value="UniProtKB-KW"/>
</dbReference>